<dbReference type="GO" id="GO:0004521">
    <property type="term" value="F:RNA endonuclease activity"/>
    <property type="evidence" value="ECO:0007669"/>
    <property type="project" value="TreeGrafter"/>
</dbReference>
<dbReference type="EMBL" id="SFBL01000203">
    <property type="protein sequence ID" value="TRU21110.1"/>
    <property type="molecule type" value="Genomic_DNA"/>
</dbReference>
<name>A0A552DFU7_MICAE</name>
<protein>
    <submittedName>
        <fullName evidence="3">Type II toxin-antitoxin system PemK/MazF family toxin</fullName>
    </submittedName>
</protein>
<evidence type="ECO:0000256" key="2">
    <source>
        <dbReference type="ARBA" id="ARBA00022649"/>
    </source>
</evidence>
<dbReference type="AlphaFoldDB" id="A0A552DFU7"/>
<comment type="caution">
    <text evidence="3">The sequence shown here is derived from an EMBL/GenBank/DDBJ whole genome shotgun (WGS) entry which is preliminary data.</text>
</comment>
<dbReference type="InterPro" id="IPR011067">
    <property type="entry name" value="Plasmid_toxin/cell-grow_inhib"/>
</dbReference>
<keyword evidence="2" id="KW-1277">Toxin-antitoxin system</keyword>
<reference evidence="3 4" key="1">
    <citation type="submission" date="2019-01" db="EMBL/GenBank/DDBJ databases">
        <title>Coherence of Microcystis species and biogeography revealed through population genomics.</title>
        <authorList>
            <person name="Perez-Carrascal O.M."/>
            <person name="Terrat Y."/>
            <person name="Giani A."/>
            <person name="Fortin N."/>
            <person name="Tromas N."/>
            <person name="Shapiro B.J."/>
        </authorList>
    </citation>
    <scope>NUCLEOTIDE SEQUENCE [LARGE SCALE GENOMIC DNA]</scope>
    <source>
        <strain evidence="3">Ma_SC_T_19800800_S464</strain>
    </source>
</reference>
<gene>
    <name evidence="3" type="ORF">EWV81_20865</name>
</gene>
<dbReference type="Gene3D" id="2.30.30.110">
    <property type="match status" value="1"/>
</dbReference>
<dbReference type="GO" id="GO:0016075">
    <property type="term" value="P:rRNA catabolic process"/>
    <property type="evidence" value="ECO:0007669"/>
    <property type="project" value="TreeGrafter"/>
</dbReference>
<dbReference type="SUPFAM" id="SSF50118">
    <property type="entry name" value="Cell growth inhibitor/plasmid maintenance toxic component"/>
    <property type="match status" value="1"/>
</dbReference>
<dbReference type="InterPro" id="IPR003477">
    <property type="entry name" value="PemK-like"/>
</dbReference>
<dbReference type="GO" id="GO:0003677">
    <property type="term" value="F:DNA binding"/>
    <property type="evidence" value="ECO:0007669"/>
    <property type="project" value="InterPro"/>
</dbReference>
<comment type="similarity">
    <text evidence="1">Belongs to the PemK/MazF family.</text>
</comment>
<accession>A0A552DFU7</accession>
<sequence length="112" mass="12426">MTNPKPGEVWLVDLGLAAKTRPVVIVSRLDPNPPKALVLYIPITTQNRGTNYEVELSAVRFLRTGSVANIQGLGSISSVRLERKLGELTEENMRKIKQALLFALDLMETSHE</sequence>
<dbReference type="GO" id="GO:0006402">
    <property type="term" value="P:mRNA catabolic process"/>
    <property type="evidence" value="ECO:0007669"/>
    <property type="project" value="TreeGrafter"/>
</dbReference>
<dbReference type="Pfam" id="PF02452">
    <property type="entry name" value="PemK_toxin"/>
    <property type="match status" value="1"/>
</dbReference>
<evidence type="ECO:0000313" key="3">
    <source>
        <dbReference type="EMBL" id="TRU21110.1"/>
    </source>
</evidence>
<evidence type="ECO:0000256" key="1">
    <source>
        <dbReference type="ARBA" id="ARBA00007521"/>
    </source>
</evidence>
<proteinExistence type="inferred from homology"/>
<organism evidence="3 4">
    <name type="scientific">Microcystis aeruginosa Ma_SC_T_19800800_S464</name>
    <dbReference type="NCBI Taxonomy" id="2486257"/>
    <lineage>
        <taxon>Bacteria</taxon>
        <taxon>Bacillati</taxon>
        <taxon>Cyanobacteriota</taxon>
        <taxon>Cyanophyceae</taxon>
        <taxon>Oscillatoriophycideae</taxon>
        <taxon>Chroococcales</taxon>
        <taxon>Microcystaceae</taxon>
        <taxon>Microcystis</taxon>
    </lineage>
</organism>
<dbReference type="Proteomes" id="UP000319313">
    <property type="component" value="Unassembled WGS sequence"/>
</dbReference>
<evidence type="ECO:0000313" key="4">
    <source>
        <dbReference type="Proteomes" id="UP000319313"/>
    </source>
</evidence>
<dbReference type="PANTHER" id="PTHR33988">
    <property type="entry name" value="ENDORIBONUCLEASE MAZF-RELATED"/>
    <property type="match status" value="1"/>
</dbReference>